<accession>A0AAV4T0U6</accession>
<proteinExistence type="predicted"/>
<dbReference type="EMBL" id="BPLQ01008687">
    <property type="protein sequence ID" value="GIY38891.1"/>
    <property type="molecule type" value="Genomic_DNA"/>
</dbReference>
<protein>
    <submittedName>
        <fullName evidence="4">Calmodulin</fullName>
    </submittedName>
</protein>
<dbReference type="Gene3D" id="1.10.238.10">
    <property type="entry name" value="EF-hand"/>
    <property type="match status" value="1"/>
</dbReference>
<comment type="caution">
    <text evidence="4">The sequence shown here is derived from an EMBL/GenBank/DDBJ whole genome shotgun (WGS) entry which is preliminary data.</text>
</comment>
<evidence type="ECO:0000313" key="5">
    <source>
        <dbReference type="Proteomes" id="UP001054837"/>
    </source>
</evidence>
<gene>
    <name evidence="4" type="primary">AVEN_61341_1</name>
    <name evidence="4" type="ORF">CDAR_103951</name>
</gene>
<feature type="domain" description="EF-hand" evidence="3">
    <location>
        <begin position="16"/>
        <end position="51"/>
    </location>
</feature>
<dbReference type="FunFam" id="1.10.238.10:FF:000178">
    <property type="entry name" value="Calmodulin-2 A"/>
    <property type="match status" value="1"/>
</dbReference>
<dbReference type="InterPro" id="IPR018247">
    <property type="entry name" value="EF_Hand_1_Ca_BS"/>
</dbReference>
<dbReference type="CDD" id="cd00051">
    <property type="entry name" value="EFh"/>
    <property type="match status" value="1"/>
</dbReference>
<dbReference type="InterPro" id="IPR050230">
    <property type="entry name" value="CALM/Myosin/TropC-like"/>
</dbReference>
<evidence type="ECO:0000313" key="4">
    <source>
        <dbReference type="EMBL" id="GIY38891.1"/>
    </source>
</evidence>
<evidence type="ECO:0000256" key="2">
    <source>
        <dbReference type="ARBA" id="ARBA00022837"/>
    </source>
</evidence>
<dbReference type="GO" id="GO:0016460">
    <property type="term" value="C:myosin II complex"/>
    <property type="evidence" value="ECO:0007669"/>
    <property type="project" value="TreeGrafter"/>
</dbReference>
<keyword evidence="5" id="KW-1185">Reference proteome</keyword>
<dbReference type="PROSITE" id="PS00018">
    <property type="entry name" value="EF_HAND_1"/>
    <property type="match status" value="1"/>
</dbReference>
<dbReference type="Pfam" id="PF13499">
    <property type="entry name" value="EF-hand_7"/>
    <property type="match status" value="1"/>
</dbReference>
<dbReference type="PROSITE" id="PS50222">
    <property type="entry name" value="EF_HAND_2"/>
    <property type="match status" value="1"/>
</dbReference>
<reference evidence="4 5" key="1">
    <citation type="submission" date="2021-06" db="EMBL/GenBank/DDBJ databases">
        <title>Caerostris darwini draft genome.</title>
        <authorList>
            <person name="Kono N."/>
            <person name="Arakawa K."/>
        </authorList>
    </citation>
    <scope>NUCLEOTIDE SEQUENCE [LARGE SCALE GENOMIC DNA]</scope>
</reference>
<dbReference type="SUPFAM" id="SSF47473">
    <property type="entry name" value="EF-hand"/>
    <property type="match status" value="1"/>
</dbReference>
<keyword evidence="1" id="KW-0677">Repeat</keyword>
<dbReference type="PANTHER" id="PTHR23048">
    <property type="entry name" value="MYOSIN LIGHT CHAIN 1, 3"/>
    <property type="match status" value="1"/>
</dbReference>
<evidence type="ECO:0000259" key="3">
    <source>
        <dbReference type="PROSITE" id="PS50222"/>
    </source>
</evidence>
<dbReference type="Proteomes" id="UP001054837">
    <property type="component" value="Unassembled WGS sequence"/>
</dbReference>
<organism evidence="4 5">
    <name type="scientific">Caerostris darwini</name>
    <dbReference type="NCBI Taxonomy" id="1538125"/>
    <lineage>
        <taxon>Eukaryota</taxon>
        <taxon>Metazoa</taxon>
        <taxon>Ecdysozoa</taxon>
        <taxon>Arthropoda</taxon>
        <taxon>Chelicerata</taxon>
        <taxon>Arachnida</taxon>
        <taxon>Araneae</taxon>
        <taxon>Araneomorphae</taxon>
        <taxon>Entelegynae</taxon>
        <taxon>Araneoidea</taxon>
        <taxon>Araneidae</taxon>
        <taxon>Caerostris</taxon>
    </lineage>
</organism>
<evidence type="ECO:0000256" key="1">
    <source>
        <dbReference type="ARBA" id="ARBA00022737"/>
    </source>
</evidence>
<dbReference type="AlphaFoldDB" id="A0AAV4T0U6"/>
<dbReference type="InterPro" id="IPR011992">
    <property type="entry name" value="EF-hand-dom_pair"/>
</dbReference>
<dbReference type="InterPro" id="IPR002048">
    <property type="entry name" value="EF_hand_dom"/>
</dbReference>
<dbReference type="PANTHER" id="PTHR23048:SF0">
    <property type="entry name" value="CALMODULIN LIKE 3"/>
    <property type="match status" value="1"/>
</dbReference>
<keyword evidence="2" id="KW-0106">Calcium</keyword>
<dbReference type="GO" id="GO:0005509">
    <property type="term" value="F:calcium ion binding"/>
    <property type="evidence" value="ECO:0007669"/>
    <property type="project" value="InterPro"/>
</dbReference>
<dbReference type="SMART" id="SM00054">
    <property type="entry name" value="EFh"/>
    <property type="match status" value="1"/>
</dbReference>
<sequence>MSNVDQPACYLLLNVCLLPEFKEAFGLFDHNGDGSIEAAELGVVMRSLGQRPTEAELVNMIRLVDQDGSEHYCSQFNFIVSD</sequence>
<name>A0AAV4T0U6_9ARAC</name>